<dbReference type="Gene3D" id="3.40.630.30">
    <property type="match status" value="1"/>
</dbReference>
<feature type="region of interest" description="Disordered" evidence="1">
    <location>
        <begin position="150"/>
        <end position="169"/>
    </location>
</feature>
<evidence type="ECO:0000313" key="3">
    <source>
        <dbReference type="EMBL" id="MEK8035001.1"/>
    </source>
</evidence>
<gene>
    <name evidence="3" type="ORF">AACH06_29650</name>
</gene>
<proteinExistence type="predicted"/>
<dbReference type="EC" id="2.3.1.-" evidence="3"/>
<comment type="caution">
    <text evidence="3">The sequence shown here is derived from an EMBL/GenBank/DDBJ whole genome shotgun (WGS) entry which is preliminary data.</text>
</comment>
<dbReference type="Pfam" id="PF00583">
    <property type="entry name" value="Acetyltransf_1"/>
    <property type="match status" value="1"/>
</dbReference>
<dbReference type="InterPro" id="IPR016181">
    <property type="entry name" value="Acyl_CoA_acyltransferase"/>
</dbReference>
<evidence type="ECO:0000256" key="1">
    <source>
        <dbReference type="SAM" id="MobiDB-lite"/>
    </source>
</evidence>
<sequence length="169" mass="18498">MSAAAADLSFRRAVEADLPLLYECDPHSKVHESRRLELRRMVQQNSCLLAVAGSRPLGFAMLEYSFFGNGFIPLICVATEHHGNGVGLALLRELELQCYTAKLFNSANASNGPAQHLFSRAGFTRSGIIENLDEGDPEFIYFKALPKASQTANPSVKGTGLRPAPYVER</sequence>
<keyword evidence="4" id="KW-1185">Reference proteome</keyword>
<dbReference type="InterPro" id="IPR000182">
    <property type="entry name" value="GNAT_dom"/>
</dbReference>
<dbReference type="CDD" id="cd04301">
    <property type="entry name" value="NAT_SF"/>
    <property type="match status" value="1"/>
</dbReference>
<dbReference type="SUPFAM" id="SSF55729">
    <property type="entry name" value="Acyl-CoA N-acyltransferases (Nat)"/>
    <property type="match status" value="1"/>
</dbReference>
<evidence type="ECO:0000259" key="2">
    <source>
        <dbReference type="PROSITE" id="PS51186"/>
    </source>
</evidence>
<dbReference type="Proteomes" id="UP001371218">
    <property type="component" value="Unassembled WGS sequence"/>
</dbReference>
<dbReference type="RefSeq" id="WP_341429436.1">
    <property type="nucleotide sequence ID" value="NZ_JBBUTG010000048.1"/>
</dbReference>
<reference evidence="3 4" key="1">
    <citation type="submission" date="2024-04" db="EMBL/GenBank/DDBJ databases">
        <title>Novel species of the genus Ideonella isolated from streams.</title>
        <authorList>
            <person name="Lu H."/>
        </authorList>
    </citation>
    <scope>NUCLEOTIDE SEQUENCE [LARGE SCALE GENOMIC DNA]</scope>
    <source>
        <strain evidence="3 4">DXS29W</strain>
    </source>
</reference>
<feature type="domain" description="N-acetyltransferase" evidence="2">
    <location>
        <begin position="8"/>
        <end position="146"/>
    </location>
</feature>
<organism evidence="3 4">
    <name type="scientific">Ideonella lacteola</name>
    <dbReference type="NCBI Taxonomy" id="2984193"/>
    <lineage>
        <taxon>Bacteria</taxon>
        <taxon>Pseudomonadati</taxon>
        <taxon>Pseudomonadota</taxon>
        <taxon>Betaproteobacteria</taxon>
        <taxon>Burkholderiales</taxon>
        <taxon>Sphaerotilaceae</taxon>
        <taxon>Ideonella</taxon>
    </lineage>
</organism>
<name>A0ABU9BYL9_9BURK</name>
<evidence type="ECO:0000313" key="4">
    <source>
        <dbReference type="Proteomes" id="UP001371218"/>
    </source>
</evidence>
<dbReference type="GO" id="GO:0016746">
    <property type="term" value="F:acyltransferase activity"/>
    <property type="evidence" value="ECO:0007669"/>
    <property type="project" value="UniProtKB-KW"/>
</dbReference>
<dbReference type="PROSITE" id="PS51186">
    <property type="entry name" value="GNAT"/>
    <property type="match status" value="1"/>
</dbReference>
<dbReference type="EMBL" id="JBBUTG010000048">
    <property type="protein sequence ID" value="MEK8035001.1"/>
    <property type="molecule type" value="Genomic_DNA"/>
</dbReference>
<keyword evidence="3" id="KW-0808">Transferase</keyword>
<keyword evidence="3" id="KW-0012">Acyltransferase</keyword>
<accession>A0ABU9BYL9</accession>
<protein>
    <submittedName>
        <fullName evidence="3">N-acetyltransferase</fullName>
        <ecNumber evidence="3">2.3.1.-</ecNumber>
    </submittedName>
</protein>